<dbReference type="PANTHER" id="PTHR47926:SF342">
    <property type="entry name" value="TETRATRICOPEPTIDE-LIKE HELICAL DOMAIN-CONTAINING PROTEIN-RELATED"/>
    <property type="match status" value="1"/>
</dbReference>
<evidence type="ECO:0008006" key="5">
    <source>
        <dbReference type="Google" id="ProtNLM"/>
    </source>
</evidence>
<protein>
    <recommendedName>
        <fullName evidence="5">Pentatricopeptide repeat-containing protein</fullName>
    </recommendedName>
</protein>
<evidence type="ECO:0000313" key="4">
    <source>
        <dbReference type="Proteomes" id="UP000824890"/>
    </source>
</evidence>
<gene>
    <name evidence="3" type="ORF">HID58_000941</name>
</gene>
<feature type="repeat" description="PPR" evidence="2">
    <location>
        <begin position="179"/>
        <end position="213"/>
    </location>
</feature>
<evidence type="ECO:0000256" key="1">
    <source>
        <dbReference type="ARBA" id="ARBA00022737"/>
    </source>
</evidence>
<dbReference type="InterPro" id="IPR046960">
    <property type="entry name" value="PPR_At4g14850-like_plant"/>
</dbReference>
<dbReference type="InterPro" id="IPR011990">
    <property type="entry name" value="TPR-like_helical_dom_sf"/>
</dbReference>
<dbReference type="Gene3D" id="1.25.40.10">
    <property type="entry name" value="Tetratricopeptide repeat domain"/>
    <property type="match status" value="2"/>
</dbReference>
<dbReference type="NCBIfam" id="TIGR00756">
    <property type="entry name" value="PPR"/>
    <property type="match status" value="1"/>
</dbReference>
<dbReference type="Pfam" id="PF01535">
    <property type="entry name" value="PPR"/>
    <property type="match status" value="2"/>
</dbReference>
<dbReference type="PROSITE" id="PS51375">
    <property type="entry name" value="PPR"/>
    <property type="match status" value="1"/>
</dbReference>
<evidence type="ECO:0000313" key="3">
    <source>
        <dbReference type="EMBL" id="KAH0941304.1"/>
    </source>
</evidence>
<sequence length="313" mass="35448">NSTAPPFSRDSGDPKLKVTDFIANSRPKRDEQRNGRLSGFRLFSKKRSSFDVFSVFRRECESLHPSSSFSLLTELLQSSNGMRLVKRIDQVIYLGSNLINILVYASKVFDRLEDEALPLCLKTIGSIGSVLRTRGCLFEIRVLVHGSMVKVRVENLIVESSLVYFYPQCVRYDMMGEKDVISWTAVISTCSRKGHGNKAIIMFIEMLDHGFLPTEFIRSVAWSEEKALRSGRHVHSLVVKKMIKKDVFVGTSLMDMYAKCGEISDCSKVFDGMSNRNTLEKGFGEDAIANSEALLIDPFHCREECQMSLWEVL</sequence>
<proteinExistence type="predicted"/>
<accession>A0ABQ8EI52</accession>
<dbReference type="Proteomes" id="UP000824890">
    <property type="component" value="Unassembled WGS sequence"/>
</dbReference>
<name>A0ABQ8EI52_BRANA</name>
<reference evidence="3 4" key="1">
    <citation type="submission" date="2021-05" db="EMBL/GenBank/DDBJ databases">
        <title>Genome Assembly of Synthetic Allotetraploid Brassica napus Reveals Homoeologous Exchanges between Subgenomes.</title>
        <authorList>
            <person name="Davis J.T."/>
        </authorList>
    </citation>
    <scope>NUCLEOTIDE SEQUENCE [LARGE SCALE GENOMIC DNA]</scope>
    <source>
        <strain evidence="4">cv. Da-Ae</strain>
        <tissue evidence="3">Seedling</tissue>
    </source>
</reference>
<comment type="caution">
    <text evidence="3">The sequence shown here is derived from an EMBL/GenBank/DDBJ whole genome shotgun (WGS) entry which is preliminary data.</text>
</comment>
<dbReference type="InterPro" id="IPR002885">
    <property type="entry name" value="PPR_rpt"/>
</dbReference>
<dbReference type="EMBL" id="JAGKQM010000001">
    <property type="protein sequence ID" value="KAH0941304.1"/>
    <property type="molecule type" value="Genomic_DNA"/>
</dbReference>
<keyword evidence="1" id="KW-0677">Repeat</keyword>
<evidence type="ECO:0000256" key="2">
    <source>
        <dbReference type="PROSITE-ProRule" id="PRU00708"/>
    </source>
</evidence>
<feature type="non-terminal residue" evidence="3">
    <location>
        <position position="1"/>
    </location>
</feature>
<organism evidence="3 4">
    <name type="scientific">Brassica napus</name>
    <name type="common">Rape</name>
    <dbReference type="NCBI Taxonomy" id="3708"/>
    <lineage>
        <taxon>Eukaryota</taxon>
        <taxon>Viridiplantae</taxon>
        <taxon>Streptophyta</taxon>
        <taxon>Embryophyta</taxon>
        <taxon>Tracheophyta</taxon>
        <taxon>Spermatophyta</taxon>
        <taxon>Magnoliopsida</taxon>
        <taxon>eudicotyledons</taxon>
        <taxon>Gunneridae</taxon>
        <taxon>Pentapetalae</taxon>
        <taxon>rosids</taxon>
        <taxon>malvids</taxon>
        <taxon>Brassicales</taxon>
        <taxon>Brassicaceae</taxon>
        <taxon>Brassiceae</taxon>
        <taxon>Brassica</taxon>
    </lineage>
</organism>
<keyword evidence="4" id="KW-1185">Reference proteome</keyword>
<dbReference type="PANTHER" id="PTHR47926">
    <property type="entry name" value="PENTATRICOPEPTIDE REPEAT-CONTAINING PROTEIN"/>
    <property type="match status" value="1"/>
</dbReference>